<organism evidence="4 5">
    <name type="scientific">Bacillus halotolerans</name>
    <dbReference type="NCBI Taxonomy" id="260554"/>
    <lineage>
        <taxon>Bacteria</taxon>
        <taxon>Bacillati</taxon>
        <taxon>Bacillota</taxon>
        <taxon>Bacilli</taxon>
        <taxon>Bacillales</taxon>
        <taxon>Bacillaceae</taxon>
        <taxon>Bacillus</taxon>
    </lineage>
</organism>
<evidence type="ECO:0000313" key="4">
    <source>
        <dbReference type="EMBL" id="PLS04596.1"/>
    </source>
</evidence>
<keyword evidence="1" id="KW-0813">Transport</keyword>
<proteinExistence type="predicted"/>
<dbReference type="SUPFAM" id="SSF52540">
    <property type="entry name" value="P-loop containing nucleoside triphosphate hydrolases"/>
    <property type="match status" value="1"/>
</dbReference>
<keyword evidence="3" id="KW-0067">ATP-binding</keyword>
<evidence type="ECO:0000256" key="3">
    <source>
        <dbReference type="ARBA" id="ARBA00022840"/>
    </source>
</evidence>
<keyword evidence="2" id="KW-0547">Nucleotide-binding</keyword>
<dbReference type="EMBL" id="PGUV01000016">
    <property type="protein sequence ID" value="PLS04596.1"/>
    <property type="molecule type" value="Genomic_DNA"/>
</dbReference>
<dbReference type="PANTHER" id="PTHR42711:SF1">
    <property type="entry name" value="ABC-TRANSPORT PROTEIN, ATP-BINDING COMPONENT"/>
    <property type="match status" value="1"/>
</dbReference>
<evidence type="ECO:0000256" key="1">
    <source>
        <dbReference type="ARBA" id="ARBA00022448"/>
    </source>
</evidence>
<evidence type="ECO:0000313" key="5">
    <source>
        <dbReference type="Proteomes" id="UP000234803"/>
    </source>
</evidence>
<sequence length="126" mass="14453">MISRVFYPDLFQKVAGFYTSSQNPHSDEPTIGLDILREKKNTQKFLHHVNTEHKTTILLTFHQIDDVERLCKRIILIEEGEIFDGPKEKLSQLTNSKRSSAVEVDAVHADWGLLSCQPTEVKGKYI</sequence>
<dbReference type="PANTHER" id="PTHR42711">
    <property type="entry name" value="ABC TRANSPORTER ATP-BINDING PROTEIN"/>
    <property type="match status" value="1"/>
</dbReference>
<accession>A0A9Q6A5N2</accession>
<dbReference type="InterPro" id="IPR050763">
    <property type="entry name" value="ABC_transporter_ATP-binding"/>
</dbReference>
<dbReference type="AlphaFoldDB" id="A0A9Q6A5N2"/>
<dbReference type="GO" id="GO:0005524">
    <property type="term" value="F:ATP binding"/>
    <property type="evidence" value="ECO:0007669"/>
    <property type="project" value="UniProtKB-KW"/>
</dbReference>
<comment type="caution">
    <text evidence="4">The sequence shown here is derived from an EMBL/GenBank/DDBJ whole genome shotgun (WGS) entry which is preliminary data.</text>
</comment>
<reference evidence="4 5" key="1">
    <citation type="submission" date="2017-12" db="EMBL/GenBank/DDBJ databases">
        <title>Comparative Functional Genomics of Dry Heat Resistant strains isolated from the Viking Spacecraft.</title>
        <authorList>
            <person name="Seuylemezian A."/>
            <person name="Cooper K."/>
            <person name="Vaishampayan P."/>
        </authorList>
    </citation>
    <scope>NUCLEOTIDE SEQUENCE [LARGE SCALE GENOMIC DNA]</scope>
    <source>
        <strain evidence="4 5">V48-19</strain>
    </source>
</reference>
<protein>
    <submittedName>
        <fullName evidence="4">Uncharacterized protein</fullName>
    </submittedName>
</protein>
<gene>
    <name evidence="4" type="ORF">CUU63_19090</name>
</gene>
<evidence type="ECO:0000256" key="2">
    <source>
        <dbReference type="ARBA" id="ARBA00022741"/>
    </source>
</evidence>
<dbReference type="Proteomes" id="UP000234803">
    <property type="component" value="Unassembled WGS sequence"/>
</dbReference>
<dbReference type="InterPro" id="IPR027417">
    <property type="entry name" value="P-loop_NTPase"/>
</dbReference>
<name>A0A9Q6A5N2_9BACI</name>
<dbReference type="Gene3D" id="3.40.50.300">
    <property type="entry name" value="P-loop containing nucleotide triphosphate hydrolases"/>
    <property type="match status" value="1"/>
</dbReference>